<dbReference type="AlphaFoldDB" id="A0A1Y2N959"/>
<keyword evidence="9" id="KW-1185">Reference proteome</keyword>
<comment type="caution">
    <text evidence="8">The sequence shown here is derived from an EMBL/GenBank/DDBJ whole genome shotgun (WGS) entry which is preliminary data.</text>
</comment>
<keyword evidence="3 6" id="KW-0378">Hydrolase</keyword>
<evidence type="ECO:0000256" key="7">
    <source>
        <dbReference type="SAM" id="MobiDB-lite"/>
    </source>
</evidence>
<feature type="region of interest" description="Disordered" evidence="7">
    <location>
        <begin position="14"/>
        <end position="44"/>
    </location>
</feature>
<dbReference type="InterPro" id="IPR036821">
    <property type="entry name" value="Peptide_deformylase_sf"/>
</dbReference>
<dbReference type="NCBIfam" id="NF009483">
    <property type="entry name" value="PRK12846.1-4"/>
    <property type="match status" value="1"/>
</dbReference>
<dbReference type="PANTHER" id="PTHR10458:SF2">
    <property type="entry name" value="PEPTIDE DEFORMYLASE, MITOCHONDRIAL"/>
    <property type="match status" value="1"/>
</dbReference>
<evidence type="ECO:0000256" key="4">
    <source>
        <dbReference type="ARBA" id="ARBA00022917"/>
    </source>
</evidence>
<accession>A0A1Y2N959</accession>
<evidence type="ECO:0000256" key="6">
    <source>
        <dbReference type="HAMAP-Rule" id="MF_00163"/>
    </source>
</evidence>
<dbReference type="InterPro" id="IPR023635">
    <property type="entry name" value="Peptide_deformylase"/>
</dbReference>
<feature type="binding site" evidence="6">
    <location>
        <position position="201"/>
    </location>
    <ligand>
        <name>Fe cation</name>
        <dbReference type="ChEBI" id="CHEBI:24875"/>
    </ligand>
</feature>
<keyword evidence="4 6" id="KW-0648">Protein biosynthesis</keyword>
<protein>
    <recommendedName>
        <fullName evidence="6">Peptide deformylase</fullName>
        <shortName evidence="6">PDF</shortName>
        <ecNumber evidence="6">3.5.1.88</ecNumber>
    </recommendedName>
    <alternativeName>
        <fullName evidence="6">Polypeptide deformylase</fullName>
    </alternativeName>
</protein>
<comment type="similarity">
    <text evidence="1 6">Belongs to the polypeptide deformylase family.</text>
</comment>
<organism evidence="8 9">
    <name type="scientific">Pseudonocardia autotrophica</name>
    <name type="common">Amycolata autotrophica</name>
    <name type="synonym">Nocardia autotrophica</name>
    <dbReference type="NCBI Taxonomy" id="2074"/>
    <lineage>
        <taxon>Bacteria</taxon>
        <taxon>Bacillati</taxon>
        <taxon>Actinomycetota</taxon>
        <taxon>Actinomycetes</taxon>
        <taxon>Pseudonocardiales</taxon>
        <taxon>Pseudonocardiaceae</taxon>
        <taxon>Pseudonocardia</taxon>
    </lineage>
</organism>
<dbReference type="EC" id="3.5.1.88" evidence="6"/>
<dbReference type="Pfam" id="PF01327">
    <property type="entry name" value="Pep_deformylase"/>
    <property type="match status" value="1"/>
</dbReference>
<dbReference type="NCBIfam" id="TIGR00079">
    <property type="entry name" value="pept_deformyl"/>
    <property type="match status" value="1"/>
</dbReference>
<comment type="function">
    <text evidence="6">Removes the formyl group from the N-terminal Met of newly synthesized proteins. Requires at least a dipeptide for an efficient rate of reaction. N-terminal L-methionine is a prerequisite for activity but the enzyme has broad specificity at other positions.</text>
</comment>
<dbReference type="EMBL" id="MIGB01000001">
    <property type="protein sequence ID" value="OSY44004.1"/>
    <property type="molecule type" value="Genomic_DNA"/>
</dbReference>
<dbReference type="PRINTS" id="PR01576">
    <property type="entry name" value="PDEFORMYLASE"/>
</dbReference>
<proteinExistence type="inferred from homology"/>
<sequence>MGMTWLSFEVGLNHTGPTASRRDAPRSARNPPAGGGTVTRSGYRAARPYPATVTVLRIRMVGDPVLHRPTRAVGAADIGEDELHTLVEDMFETMAAANGVGLAANQVGIDLRLFVFDCPDPETRTMRRGHVLDPVLETGEIPEIMPDPDDDQEGCLSVPGESFATGRAEWARVTGTDVDGNPVDVEGKGFFARCLQHEVDHLDGYLYLDRLMGRNQRGAKKMLRRNGWGNPDDSWDPSAVEAEDVPRG</sequence>
<dbReference type="GO" id="GO:0042586">
    <property type="term" value="F:peptide deformylase activity"/>
    <property type="evidence" value="ECO:0007669"/>
    <property type="project" value="UniProtKB-UniRule"/>
</dbReference>
<dbReference type="PANTHER" id="PTHR10458">
    <property type="entry name" value="PEPTIDE DEFORMYLASE"/>
    <property type="match status" value="1"/>
</dbReference>
<dbReference type="STRING" id="2074.BG845_00124"/>
<feature type="active site" evidence="6">
    <location>
        <position position="198"/>
    </location>
</feature>
<feature type="binding site" evidence="6">
    <location>
        <position position="197"/>
    </location>
    <ligand>
        <name>Fe cation</name>
        <dbReference type="ChEBI" id="CHEBI:24875"/>
    </ligand>
</feature>
<reference evidence="8 9" key="1">
    <citation type="submission" date="2016-09" db="EMBL/GenBank/DDBJ databases">
        <title>Pseudonocardia autotrophica DSM535, a candidate organism with high potential of specific P450 cytochromes.</title>
        <authorList>
            <person name="Grumaz C."/>
            <person name="Vainshtein Y."/>
            <person name="Kirstahler P."/>
            <person name="Sohn K."/>
        </authorList>
    </citation>
    <scope>NUCLEOTIDE SEQUENCE [LARGE SCALE GENOMIC DNA]</scope>
    <source>
        <strain evidence="8 9">DSM 535</strain>
    </source>
</reference>
<keyword evidence="2 6" id="KW-0479">Metal-binding</keyword>
<name>A0A1Y2N959_PSEAH</name>
<comment type="catalytic activity">
    <reaction evidence="6">
        <text>N-terminal N-formyl-L-methionyl-[peptide] + H2O = N-terminal L-methionyl-[peptide] + formate</text>
        <dbReference type="Rhea" id="RHEA:24420"/>
        <dbReference type="Rhea" id="RHEA-COMP:10639"/>
        <dbReference type="Rhea" id="RHEA-COMP:10640"/>
        <dbReference type="ChEBI" id="CHEBI:15377"/>
        <dbReference type="ChEBI" id="CHEBI:15740"/>
        <dbReference type="ChEBI" id="CHEBI:49298"/>
        <dbReference type="ChEBI" id="CHEBI:64731"/>
        <dbReference type="EC" id="3.5.1.88"/>
    </reaction>
</comment>
<evidence type="ECO:0000256" key="1">
    <source>
        <dbReference type="ARBA" id="ARBA00010759"/>
    </source>
</evidence>
<keyword evidence="5 6" id="KW-0408">Iron</keyword>
<dbReference type="Gene3D" id="3.90.45.10">
    <property type="entry name" value="Peptide deformylase"/>
    <property type="match status" value="1"/>
</dbReference>
<dbReference type="GO" id="GO:0046872">
    <property type="term" value="F:metal ion binding"/>
    <property type="evidence" value="ECO:0007669"/>
    <property type="project" value="UniProtKB-KW"/>
</dbReference>
<evidence type="ECO:0000313" key="9">
    <source>
        <dbReference type="Proteomes" id="UP000194360"/>
    </source>
</evidence>
<evidence type="ECO:0000256" key="3">
    <source>
        <dbReference type="ARBA" id="ARBA00022801"/>
    </source>
</evidence>
<feature type="binding site" evidence="6">
    <location>
        <position position="155"/>
    </location>
    <ligand>
        <name>Fe cation</name>
        <dbReference type="ChEBI" id="CHEBI:24875"/>
    </ligand>
</feature>
<comment type="cofactor">
    <cofactor evidence="6">
        <name>Fe(2+)</name>
        <dbReference type="ChEBI" id="CHEBI:29033"/>
    </cofactor>
    <text evidence="6">Binds 1 Fe(2+) ion.</text>
</comment>
<dbReference type="CDD" id="cd00487">
    <property type="entry name" value="Pep_deformylase"/>
    <property type="match status" value="1"/>
</dbReference>
<feature type="region of interest" description="Disordered" evidence="7">
    <location>
        <begin position="223"/>
        <end position="248"/>
    </location>
</feature>
<evidence type="ECO:0000313" key="8">
    <source>
        <dbReference type="EMBL" id="OSY44004.1"/>
    </source>
</evidence>
<evidence type="ECO:0000256" key="5">
    <source>
        <dbReference type="ARBA" id="ARBA00023004"/>
    </source>
</evidence>
<dbReference type="HAMAP" id="MF_00163">
    <property type="entry name" value="Pep_deformylase"/>
    <property type="match status" value="1"/>
</dbReference>
<dbReference type="SUPFAM" id="SSF56420">
    <property type="entry name" value="Peptide deformylase"/>
    <property type="match status" value="1"/>
</dbReference>
<dbReference type="GO" id="GO:0006412">
    <property type="term" value="P:translation"/>
    <property type="evidence" value="ECO:0007669"/>
    <property type="project" value="UniProtKB-UniRule"/>
</dbReference>
<dbReference type="NCBIfam" id="NF001159">
    <property type="entry name" value="PRK00150.1-3"/>
    <property type="match status" value="1"/>
</dbReference>
<evidence type="ECO:0000256" key="2">
    <source>
        <dbReference type="ARBA" id="ARBA00022723"/>
    </source>
</evidence>
<dbReference type="Proteomes" id="UP000194360">
    <property type="component" value="Unassembled WGS sequence"/>
</dbReference>
<gene>
    <name evidence="8" type="primary">def_1</name>
    <name evidence="6" type="synonym">def</name>
    <name evidence="8" type="ORF">BG845_00124</name>
</gene>